<dbReference type="AlphaFoldDB" id="D1C331"/>
<keyword evidence="2" id="KW-1185">Reference proteome</keyword>
<dbReference type="HOGENOM" id="CLU_752077_0_0_0"/>
<sequence length="368" mass="40365">MRLPHPWTRALNARDTRKVQPRTIDVSALWPKIRVLNRGLVEIPGAWVNPFTVSGDGRLVFATIHTDDWAGVAAIPTDGSGYTRIFQFANPDLDQVTGGSFDGRWLVWSESHDPADRGDWSIRAWDAESGQVQTVAEAPRKDGRTIPGPFVFPTVDHGMVAWAQTSPEGGREIHLYSLADRRDRILAAGDVGRSPVTFWWPYIIWQVRDQSGPEDRAGRVMTADATTGEPVEPPPALAAIRHLGFMAASESVLAWTDGGILWVWRPGEAAARAVFRAPDGDYIQFLSIAGDLTTWDGVTGPWVADLRSGSVAKLPQLYGGRHARGTALLVVEPTSQVRSRHPPLRIRFADVGQFEPLPTCASSTPETD</sequence>
<evidence type="ECO:0000313" key="1">
    <source>
        <dbReference type="EMBL" id="ACZ38648.1"/>
    </source>
</evidence>
<gene>
    <name evidence="1" type="ordered locus">Sthe_1213</name>
</gene>
<dbReference type="OrthoDB" id="2381502at2"/>
<dbReference type="EMBL" id="CP001823">
    <property type="protein sequence ID" value="ACZ38648.1"/>
    <property type="molecule type" value="Genomic_DNA"/>
</dbReference>
<dbReference type="eggNOG" id="ENOG5033757">
    <property type="taxonomic scope" value="Bacteria"/>
</dbReference>
<dbReference type="RefSeq" id="WP_012871695.1">
    <property type="nucleotide sequence ID" value="NC_013523.1"/>
</dbReference>
<dbReference type="InParanoid" id="D1C331"/>
<evidence type="ECO:0000313" key="2">
    <source>
        <dbReference type="Proteomes" id="UP000002027"/>
    </source>
</evidence>
<dbReference type="KEGG" id="sti:Sthe_1213"/>
<evidence type="ECO:0008006" key="3">
    <source>
        <dbReference type="Google" id="ProtNLM"/>
    </source>
</evidence>
<protein>
    <recommendedName>
        <fullName evidence="3">WD40 domain protein beta Propeller</fullName>
    </recommendedName>
</protein>
<dbReference type="SUPFAM" id="SSF69304">
    <property type="entry name" value="Tricorn protease N-terminal domain"/>
    <property type="match status" value="1"/>
</dbReference>
<name>D1C331_SPHTD</name>
<reference evidence="1 2" key="2">
    <citation type="journal article" date="2010" name="Stand. Genomic Sci.">
        <title>Complete genome sequence of Desulfohalobium retbaense type strain (HR(100)).</title>
        <authorList>
            <person name="Spring S."/>
            <person name="Nolan M."/>
            <person name="Lapidus A."/>
            <person name="Glavina Del Rio T."/>
            <person name="Copeland A."/>
            <person name="Tice H."/>
            <person name="Cheng J.F."/>
            <person name="Lucas S."/>
            <person name="Land M."/>
            <person name="Chen F."/>
            <person name="Bruce D."/>
            <person name="Goodwin L."/>
            <person name="Pitluck S."/>
            <person name="Ivanova N."/>
            <person name="Mavromatis K."/>
            <person name="Mikhailova N."/>
            <person name="Pati A."/>
            <person name="Chen A."/>
            <person name="Palaniappan K."/>
            <person name="Hauser L."/>
            <person name="Chang Y.J."/>
            <person name="Jeffries C.D."/>
            <person name="Munk C."/>
            <person name="Kiss H."/>
            <person name="Chain P."/>
            <person name="Han C."/>
            <person name="Brettin T."/>
            <person name="Detter J.C."/>
            <person name="Schuler E."/>
            <person name="Goker M."/>
            <person name="Rohde M."/>
            <person name="Bristow J."/>
            <person name="Eisen J.A."/>
            <person name="Markowitz V."/>
            <person name="Hugenholtz P."/>
            <person name="Kyrpides N.C."/>
            <person name="Klenk H.P."/>
        </authorList>
    </citation>
    <scope>NUCLEOTIDE SEQUENCE [LARGE SCALE GENOMIC DNA]</scope>
    <source>
        <strain evidence="2">ATCC 49802 / DSM 20745 / S 6022</strain>
    </source>
</reference>
<dbReference type="Proteomes" id="UP000002027">
    <property type="component" value="Chromosome 1"/>
</dbReference>
<organism evidence="1 2">
    <name type="scientific">Sphaerobacter thermophilus (strain ATCC 49802 / DSM 20745 / KCCM 41009 / NCIMB 13125 / S 6022)</name>
    <dbReference type="NCBI Taxonomy" id="479434"/>
    <lineage>
        <taxon>Bacteria</taxon>
        <taxon>Pseudomonadati</taxon>
        <taxon>Thermomicrobiota</taxon>
        <taxon>Thermomicrobia</taxon>
        <taxon>Sphaerobacterales</taxon>
        <taxon>Sphaerobacterineae</taxon>
        <taxon>Sphaerobacteraceae</taxon>
        <taxon>Sphaerobacter</taxon>
    </lineage>
</organism>
<dbReference type="STRING" id="479434.Sthe_1213"/>
<proteinExistence type="predicted"/>
<accession>D1C331</accession>
<reference evidence="2" key="1">
    <citation type="submission" date="2009-11" db="EMBL/GenBank/DDBJ databases">
        <title>The complete chromosome 1 of Sphaerobacter thermophilus DSM 20745.</title>
        <authorList>
            <person name="Lucas S."/>
            <person name="Copeland A."/>
            <person name="Lapidus A."/>
            <person name="Glavina del Rio T."/>
            <person name="Dalin E."/>
            <person name="Tice H."/>
            <person name="Bruce D."/>
            <person name="Goodwin L."/>
            <person name="Pitluck S."/>
            <person name="Kyrpides N."/>
            <person name="Mavromatis K."/>
            <person name="Ivanova N."/>
            <person name="Mikhailova N."/>
            <person name="LaButti K.M."/>
            <person name="Clum A."/>
            <person name="Sun H.I."/>
            <person name="Brettin T."/>
            <person name="Detter J.C."/>
            <person name="Han C."/>
            <person name="Larimer F."/>
            <person name="Land M."/>
            <person name="Hauser L."/>
            <person name="Markowitz V."/>
            <person name="Cheng J.F."/>
            <person name="Hugenholtz P."/>
            <person name="Woyke T."/>
            <person name="Wu D."/>
            <person name="Steenblock K."/>
            <person name="Schneider S."/>
            <person name="Pukall R."/>
            <person name="Goeker M."/>
            <person name="Klenk H.P."/>
            <person name="Eisen J.A."/>
        </authorList>
    </citation>
    <scope>NUCLEOTIDE SEQUENCE [LARGE SCALE GENOMIC DNA]</scope>
    <source>
        <strain evidence="2">ATCC 49802 / DSM 20745 / S 6022</strain>
    </source>
</reference>